<dbReference type="CDD" id="cd00056">
    <property type="entry name" value="ENDO3c"/>
    <property type="match status" value="1"/>
</dbReference>
<dbReference type="EC" id="3.2.2.21" evidence="2"/>
<protein>
    <recommendedName>
        <fullName evidence="2">DNA-3-methyladenine glycosylase II</fullName>
        <ecNumber evidence="2">3.2.2.21</ecNumber>
    </recommendedName>
</protein>
<dbReference type="EMBL" id="JBAWSY010000004">
    <property type="protein sequence ID" value="MEI4769712.1"/>
    <property type="molecule type" value="Genomic_DNA"/>
</dbReference>
<dbReference type="SMART" id="SM00478">
    <property type="entry name" value="ENDO3c"/>
    <property type="match status" value="1"/>
</dbReference>
<dbReference type="Gene3D" id="1.10.340.30">
    <property type="entry name" value="Hypothetical protein, domain 2"/>
    <property type="match status" value="1"/>
</dbReference>
<evidence type="ECO:0000313" key="7">
    <source>
        <dbReference type="Proteomes" id="UP001364890"/>
    </source>
</evidence>
<accession>A0ABU8F3X0</accession>
<keyword evidence="7" id="KW-1185">Reference proteome</keyword>
<evidence type="ECO:0000256" key="2">
    <source>
        <dbReference type="ARBA" id="ARBA00012000"/>
    </source>
</evidence>
<dbReference type="Gene3D" id="1.10.1670.40">
    <property type="match status" value="1"/>
</dbReference>
<dbReference type="PANTHER" id="PTHR43003:SF5">
    <property type="entry name" value="DNA-3-METHYLADENINE GLYCOSYLASE"/>
    <property type="match status" value="1"/>
</dbReference>
<evidence type="ECO:0000256" key="3">
    <source>
        <dbReference type="ARBA" id="ARBA00022763"/>
    </source>
</evidence>
<sequence>MLTHIIELPFAYRFDEAITRLSLDPLNSVDLANQTVRVPLDHSIITIKSIGSHREPKFILTGIESEQQLQRILSIFHFDRSLDAVHTHFINTNLKDLFIKFEGTPIVTDYSLYANILKSIIHQQLNLSFARTLTTRFVQTFGEQVEDVWVYPSADKIAALEVDILRGMQFSTRKAEYIIGISRAIAQGELALETLANETDEIIIKKLTSYRGIGPWTAESFLLFGLGRDNLFPLGDIGLQNSLKQLWNMEQKPSKEEIIVHFESWSPYLSYASLYLWRNIE</sequence>
<evidence type="ECO:0000259" key="5">
    <source>
        <dbReference type="SMART" id="SM00478"/>
    </source>
</evidence>
<evidence type="ECO:0000256" key="4">
    <source>
        <dbReference type="ARBA" id="ARBA00023204"/>
    </source>
</evidence>
<proteinExistence type="predicted"/>
<dbReference type="SUPFAM" id="SSF48150">
    <property type="entry name" value="DNA-glycosylase"/>
    <property type="match status" value="1"/>
</dbReference>
<dbReference type="InterPro" id="IPR011257">
    <property type="entry name" value="DNA_glycosylase"/>
</dbReference>
<gene>
    <name evidence="6" type="ORF">WAX74_08625</name>
</gene>
<comment type="caution">
    <text evidence="6">The sequence shown here is derived from an EMBL/GenBank/DDBJ whole genome shotgun (WGS) entry which is preliminary data.</text>
</comment>
<reference evidence="6 7" key="1">
    <citation type="submission" date="2024-01" db="EMBL/GenBank/DDBJ databases">
        <title>Seven novel Bacillus-like species.</title>
        <authorList>
            <person name="Liu G."/>
        </authorList>
    </citation>
    <scope>NUCLEOTIDE SEQUENCE [LARGE SCALE GENOMIC DNA]</scope>
    <source>
        <strain evidence="6 7">FJAT-51614</strain>
    </source>
</reference>
<dbReference type="RefSeq" id="WP_336497264.1">
    <property type="nucleotide sequence ID" value="NZ_JBAWSY010000004.1"/>
</dbReference>
<evidence type="ECO:0000313" key="6">
    <source>
        <dbReference type="EMBL" id="MEI4769712.1"/>
    </source>
</evidence>
<name>A0ABU8F3X0_9BACI</name>
<keyword evidence="3" id="KW-0227">DNA damage</keyword>
<organism evidence="6 7">
    <name type="scientific">Psychrobacillus mangrovi</name>
    <dbReference type="NCBI Taxonomy" id="3117745"/>
    <lineage>
        <taxon>Bacteria</taxon>
        <taxon>Bacillati</taxon>
        <taxon>Bacillota</taxon>
        <taxon>Bacilli</taxon>
        <taxon>Bacillales</taxon>
        <taxon>Bacillaceae</taxon>
        <taxon>Psychrobacillus</taxon>
    </lineage>
</organism>
<keyword evidence="4" id="KW-0234">DNA repair</keyword>
<evidence type="ECO:0000256" key="1">
    <source>
        <dbReference type="ARBA" id="ARBA00000086"/>
    </source>
</evidence>
<dbReference type="InterPro" id="IPR051912">
    <property type="entry name" value="Alkylbase_DNA_Glycosylase/TA"/>
</dbReference>
<dbReference type="PANTHER" id="PTHR43003">
    <property type="entry name" value="DNA-3-METHYLADENINE GLYCOSYLASE"/>
    <property type="match status" value="1"/>
</dbReference>
<comment type="catalytic activity">
    <reaction evidence="1">
        <text>Hydrolysis of alkylated DNA, releasing 3-methyladenine, 3-methylguanine, 7-methylguanine and 7-methyladenine.</text>
        <dbReference type="EC" id="3.2.2.21"/>
    </reaction>
</comment>
<feature type="domain" description="HhH-GPD" evidence="5">
    <location>
        <begin position="121"/>
        <end position="281"/>
    </location>
</feature>
<dbReference type="Pfam" id="PF00730">
    <property type="entry name" value="HhH-GPD"/>
    <property type="match status" value="1"/>
</dbReference>
<dbReference type="InterPro" id="IPR003265">
    <property type="entry name" value="HhH-GPD_domain"/>
</dbReference>
<dbReference type="Proteomes" id="UP001364890">
    <property type="component" value="Unassembled WGS sequence"/>
</dbReference>